<proteinExistence type="predicted"/>
<keyword evidence="3" id="KW-1185">Reference proteome</keyword>
<dbReference type="PANTHER" id="PTHR35585:SF1">
    <property type="entry name" value="HHE DOMAIN PROTEIN (AFU_ORTHOLOGUE AFUA_4G00730)"/>
    <property type="match status" value="1"/>
</dbReference>
<dbReference type="Pfam" id="PF01814">
    <property type="entry name" value="Hemerythrin"/>
    <property type="match status" value="1"/>
</dbReference>
<accession>A0AAE0IBT6</accession>
<dbReference type="PANTHER" id="PTHR35585">
    <property type="entry name" value="HHE DOMAIN PROTEIN (AFU_ORTHOLOGUE AFUA_4G00730)"/>
    <property type="match status" value="1"/>
</dbReference>
<dbReference type="InterPro" id="IPR012312">
    <property type="entry name" value="Hemerythrin-like"/>
</dbReference>
<dbReference type="AlphaFoldDB" id="A0AAE0IBT6"/>
<name>A0AAE0IBT6_9PEZI</name>
<comment type="caution">
    <text evidence="2">The sequence shown here is derived from an EMBL/GenBank/DDBJ whole genome shotgun (WGS) entry which is preliminary data.</text>
</comment>
<feature type="domain" description="Hemerythrin-like" evidence="1">
    <location>
        <begin position="53"/>
        <end position="108"/>
    </location>
</feature>
<evidence type="ECO:0000259" key="1">
    <source>
        <dbReference type="Pfam" id="PF01814"/>
    </source>
</evidence>
<reference evidence="2" key="1">
    <citation type="journal article" date="2023" name="Mol. Phylogenet. Evol.">
        <title>Genome-scale phylogeny and comparative genomics of the fungal order Sordariales.</title>
        <authorList>
            <person name="Hensen N."/>
            <person name="Bonometti L."/>
            <person name="Westerberg I."/>
            <person name="Brannstrom I.O."/>
            <person name="Guillou S."/>
            <person name="Cros-Aarteil S."/>
            <person name="Calhoun S."/>
            <person name="Haridas S."/>
            <person name="Kuo A."/>
            <person name="Mondo S."/>
            <person name="Pangilinan J."/>
            <person name="Riley R."/>
            <person name="LaButti K."/>
            <person name="Andreopoulos B."/>
            <person name="Lipzen A."/>
            <person name="Chen C."/>
            <person name="Yan M."/>
            <person name="Daum C."/>
            <person name="Ng V."/>
            <person name="Clum A."/>
            <person name="Steindorff A."/>
            <person name="Ohm R.A."/>
            <person name="Martin F."/>
            <person name="Silar P."/>
            <person name="Natvig D.O."/>
            <person name="Lalanne C."/>
            <person name="Gautier V."/>
            <person name="Ament-Velasquez S.L."/>
            <person name="Kruys A."/>
            <person name="Hutchinson M.I."/>
            <person name="Powell A.J."/>
            <person name="Barry K."/>
            <person name="Miller A.N."/>
            <person name="Grigoriev I.V."/>
            <person name="Debuchy R."/>
            <person name="Gladieux P."/>
            <person name="Hiltunen Thoren M."/>
            <person name="Johannesson H."/>
        </authorList>
    </citation>
    <scope>NUCLEOTIDE SEQUENCE</scope>
    <source>
        <strain evidence="2">CBS 118394</strain>
    </source>
</reference>
<protein>
    <recommendedName>
        <fullName evidence="1">Hemerythrin-like domain-containing protein</fullName>
    </recommendedName>
</protein>
<dbReference type="EMBL" id="JAUEDM010000003">
    <property type="protein sequence ID" value="KAK3321807.1"/>
    <property type="molecule type" value="Genomic_DNA"/>
</dbReference>
<dbReference type="Proteomes" id="UP001283341">
    <property type="component" value="Unassembled WGS sequence"/>
</dbReference>
<sequence length="196" mass="22133">MFRFQTSTAVARPAASLGLAARNYSRPLVAVPARFKSGDSARVPETGSPIPRISDRIKHDHHKLEQQYNQIVTTSNDHDTQVRWQNQFIWELARHSIAEEIVVYPAFENLWADLSKHIKEEEAVDMPALEKAIDEKTSGQLAGSFDTTKHFVPTHSHPSAPDTWPYESAVGLLTAPMDKLRDMFKKFPKEEAEIGL</sequence>
<reference evidence="2" key="2">
    <citation type="submission" date="2023-06" db="EMBL/GenBank/DDBJ databases">
        <authorList>
            <consortium name="Lawrence Berkeley National Laboratory"/>
            <person name="Haridas S."/>
            <person name="Hensen N."/>
            <person name="Bonometti L."/>
            <person name="Westerberg I."/>
            <person name="Brannstrom I.O."/>
            <person name="Guillou S."/>
            <person name="Cros-Aarteil S."/>
            <person name="Calhoun S."/>
            <person name="Kuo A."/>
            <person name="Mondo S."/>
            <person name="Pangilinan J."/>
            <person name="Riley R."/>
            <person name="Labutti K."/>
            <person name="Andreopoulos B."/>
            <person name="Lipzen A."/>
            <person name="Chen C."/>
            <person name="Yanf M."/>
            <person name="Daum C."/>
            <person name="Ng V."/>
            <person name="Clum A."/>
            <person name="Steindorff A."/>
            <person name="Ohm R."/>
            <person name="Martin F."/>
            <person name="Silar P."/>
            <person name="Natvig D."/>
            <person name="Lalanne C."/>
            <person name="Gautier V."/>
            <person name="Ament-Velasquez S.L."/>
            <person name="Kruys A."/>
            <person name="Hutchinson M.I."/>
            <person name="Powell A.J."/>
            <person name="Barry K."/>
            <person name="Miller A.N."/>
            <person name="Grigoriev I.V."/>
            <person name="Debuchy R."/>
            <person name="Gladieux P."/>
            <person name="Thoren M.H."/>
            <person name="Johannesson H."/>
        </authorList>
    </citation>
    <scope>NUCLEOTIDE SEQUENCE</scope>
    <source>
        <strain evidence="2">CBS 118394</strain>
    </source>
</reference>
<evidence type="ECO:0000313" key="3">
    <source>
        <dbReference type="Proteomes" id="UP001283341"/>
    </source>
</evidence>
<gene>
    <name evidence="2" type="ORF">B0H66DRAFT_601288</name>
</gene>
<evidence type="ECO:0000313" key="2">
    <source>
        <dbReference type="EMBL" id="KAK3321807.1"/>
    </source>
</evidence>
<organism evidence="2 3">
    <name type="scientific">Apodospora peruviana</name>
    <dbReference type="NCBI Taxonomy" id="516989"/>
    <lineage>
        <taxon>Eukaryota</taxon>
        <taxon>Fungi</taxon>
        <taxon>Dikarya</taxon>
        <taxon>Ascomycota</taxon>
        <taxon>Pezizomycotina</taxon>
        <taxon>Sordariomycetes</taxon>
        <taxon>Sordariomycetidae</taxon>
        <taxon>Sordariales</taxon>
        <taxon>Lasiosphaeriaceae</taxon>
        <taxon>Apodospora</taxon>
    </lineage>
</organism>